<dbReference type="Pfam" id="PF17955">
    <property type="entry name" value="Cas6b_N"/>
    <property type="match status" value="1"/>
</dbReference>
<dbReference type="InterPro" id="IPR020209">
    <property type="entry name" value="Cas6b_C"/>
</dbReference>
<gene>
    <name evidence="3" type="ORF">RJ53_09420</name>
</gene>
<dbReference type="Proteomes" id="UP000730161">
    <property type="component" value="Unassembled WGS sequence"/>
</dbReference>
<feature type="domain" description="Cas6b N-terminal" evidence="2">
    <location>
        <begin position="2"/>
        <end position="95"/>
    </location>
</feature>
<dbReference type="EMBL" id="JWHL01000017">
    <property type="protein sequence ID" value="MBR1369682.1"/>
    <property type="molecule type" value="Genomic_DNA"/>
</dbReference>
<evidence type="ECO:0008006" key="5">
    <source>
        <dbReference type="Google" id="ProtNLM"/>
    </source>
</evidence>
<keyword evidence="4" id="KW-1185">Reference proteome</keyword>
<dbReference type="AlphaFoldDB" id="A0A8J7WBJ7"/>
<evidence type="ECO:0000313" key="3">
    <source>
        <dbReference type="EMBL" id="MBR1369682.1"/>
    </source>
</evidence>
<dbReference type="RefSeq" id="WP_211531423.1">
    <property type="nucleotide sequence ID" value="NZ_JWHL01000017.1"/>
</dbReference>
<name>A0A8J7WBJ7_9EURY</name>
<organism evidence="3 4">
    <name type="scientific">Methanocalculus chunghsingensis</name>
    <dbReference type="NCBI Taxonomy" id="156457"/>
    <lineage>
        <taxon>Archaea</taxon>
        <taxon>Methanobacteriati</taxon>
        <taxon>Methanobacteriota</taxon>
        <taxon>Stenosarchaea group</taxon>
        <taxon>Methanomicrobia</taxon>
        <taxon>Methanomicrobiales</taxon>
        <taxon>Methanocalculaceae</taxon>
        <taxon>Methanocalculus</taxon>
    </lineage>
</organism>
<comment type="caution">
    <text evidence="3">The sequence shown here is derived from an EMBL/GenBank/DDBJ whole genome shotgun (WGS) entry which is preliminary data.</text>
</comment>
<evidence type="ECO:0000313" key="4">
    <source>
        <dbReference type="Proteomes" id="UP000730161"/>
    </source>
</evidence>
<accession>A0A8J7WBJ7</accession>
<dbReference type="OrthoDB" id="145577at2157"/>
<feature type="domain" description="Cas6b C-terminal" evidence="1">
    <location>
        <begin position="108"/>
        <end position="214"/>
    </location>
</feature>
<proteinExistence type="predicted"/>
<reference evidence="3" key="1">
    <citation type="submission" date="2014-12" db="EMBL/GenBank/DDBJ databases">
        <authorList>
            <person name="Huang H.-H."/>
            <person name="Chen S.-C."/>
            <person name="Lai M.-C."/>
        </authorList>
    </citation>
    <scope>NUCLEOTIDE SEQUENCE</scope>
    <source>
        <strain evidence="3">K1F9705b</strain>
    </source>
</reference>
<evidence type="ECO:0000259" key="1">
    <source>
        <dbReference type="Pfam" id="PF17262"/>
    </source>
</evidence>
<dbReference type="Pfam" id="PF17262">
    <property type="entry name" value="Cas6b_C"/>
    <property type="match status" value="1"/>
</dbReference>
<evidence type="ECO:0000259" key="2">
    <source>
        <dbReference type="Pfam" id="PF17955"/>
    </source>
</evidence>
<sequence>MTHRTLYLVMETDRPVTESGTQLRGCIAGQYPDRPLLHHHAPQLIYTYPRVQYRVIEGTPSVLGIDDGADELRAIVGDLHELTLGNSRYRITRKATYEMEGAIRPIRDLRSYRFTSPWIALSTKNYEIYQNAGGWRERKELLNRILIGNILSMAKGLDIVISREIRVRTHLDPVAVRYKGIGMTGFTGEFQTNVIIPEFFALGKGVSQGFGTVIPDRSASPEG</sequence>
<protein>
    <recommendedName>
        <fullName evidence="5">DNA repair protein</fullName>
    </recommendedName>
</protein>
<dbReference type="InterPro" id="IPR041528">
    <property type="entry name" value="Cas6b_N"/>
</dbReference>